<feature type="compositionally biased region" description="Polar residues" evidence="3">
    <location>
        <begin position="250"/>
        <end position="275"/>
    </location>
</feature>
<dbReference type="GO" id="GO:0004633">
    <property type="term" value="F:phosphopantothenoylcysteine decarboxylase activity"/>
    <property type="evidence" value="ECO:0007669"/>
    <property type="project" value="TreeGrafter"/>
</dbReference>
<gene>
    <name evidence="6" type="ORF">A1Q2_06262</name>
</gene>
<dbReference type="Proteomes" id="UP000006757">
    <property type="component" value="Unassembled WGS sequence"/>
</dbReference>
<sequence>MDVQDRTSTARDSALADMSGPGQVNPNGPGRNAAADALDRPGVPDGLFRILLVVAGAAAGNSILELIAALSKDPTMDVQLVANREGLRHVSQADVDARLAECPSSGPRGVKRIWTDNDDDSEETPLPSRLVQWADMLLLAPCSASLLASLSVGACDTLPLRLLRSIAPNKPVLIYPSMPADMFSNAWTRRHLEAAKQAGYVVVGPQCRDDNRGRMTDWQDIVISVQDMATFFNMRQQQAHLAKLAEQEQAESTMEGTETGSGPSSTQATRESSPGGTRKRSREGPTMPTVFQTFAPLWHESSPEHLDRGFVPGQMHWQGLPPIATGRTTGLGRSEIDLTMPSWETAKRDAEKERQSDASTPSLYPIIPIKDKCIHSRQRVTSDSPADTACEAYQQSSASAIRGAVARDGAAPPAVSSTAPMTRRPVGTTALFILATIGAPVHKDWDMISVKLQPEAAQYGQEVEQLNVLARGGETIVQVGVLGICYQFNPWIAKNCTDPGLGYPFPDLPGLIIDQPDRYRALTVALVLNPLAAGLAATAATIWVFALASNLRVLAVVALIPIVLAKFAAVTAFGVNLAIVLVCISSSPRSPLPLLICHTLPLPSPATPSRPAPRLPTELTPGPPLAYLGRLPRRSVGSHRPPVLVLRRRMLHGHARIPVRGAGHAWREEEVQQAQGPQYLLATSPAAAKSAAEDPVAVFPLVFV</sequence>
<dbReference type="HOGENOM" id="CLU_391906_0_0_1"/>
<dbReference type="OrthoDB" id="1532798at2759"/>
<proteinExistence type="inferred from homology"/>
<dbReference type="Pfam" id="PF02441">
    <property type="entry name" value="Flavoprotein"/>
    <property type="match status" value="1"/>
</dbReference>
<evidence type="ECO:0000313" key="6">
    <source>
        <dbReference type="EMBL" id="EKC99325.1"/>
    </source>
</evidence>
<evidence type="ECO:0000256" key="1">
    <source>
        <dbReference type="ARBA" id="ARBA00022993"/>
    </source>
</evidence>
<feature type="region of interest" description="Disordered" evidence="3">
    <location>
        <begin position="1"/>
        <end position="38"/>
    </location>
</feature>
<dbReference type="Gene3D" id="3.40.50.1950">
    <property type="entry name" value="Flavin prenyltransferase-like"/>
    <property type="match status" value="1"/>
</dbReference>
<keyword evidence="4" id="KW-0472">Membrane</keyword>
<keyword evidence="4" id="KW-1133">Transmembrane helix</keyword>
<accession>K1VEQ6</accession>
<comment type="similarity">
    <text evidence="2">Belongs to the HFCD (homooligomeric flavin containing Cys decarboxylase) superfamily.</text>
</comment>
<reference evidence="6 7" key="1">
    <citation type="journal article" date="2012" name="Eukaryot. Cell">
        <title>Genome sequence of the Trichosporon asahii environmental strain CBS 8904.</title>
        <authorList>
            <person name="Yang R.Y."/>
            <person name="Li H.T."/>
            <person name="Zhu H."/>
            <person name="Zhou G.P."/>
            <person name="Wang M."/>
            <person name="Wang L."/>
        </authorList>
    </citation>
    <scope>NUCLEOTIDE SEQUENCE [LARGE SCALE GENOMIC DNA]</scope>
    <source>
        <strain evidence="6 7">CBS 8904</strain>
    </source>
</reference>
<protein>
    <submittedName>
        <fullName evidence="6">Protein phosphatase inhibitor</fullName>
    </submittedName>
</protein>
<feature type="region of interest" description="Disordered" evidence="3">
    <location>
        <begin position="242"/>
        <end position="287"/>
    </location>
</feature>
<dbReference type="InterPro" id="IPR003382">
    <property type="entry name" value="Flavoprotein"/>
</dbReference>
<dbReference type="GO" id="GO:0010181">
    <property type="term" value="F:FMN binding"/>
    <property type="evidence" value="ECO:0007669"/>
    <property type="project" value="TreeGrafter"/>
</dbReference>
<dbReference type="AlphaFoldDB" id="K1VEQ6"/>
<dbReference type="InterPro" id="IPR036551">
    <property type="entry name" value="Flavin_trans-like"/>
</dbReference>
<organism evidence="6 7">
    <name type="scientific">Trichosporon asahii var. asahii (strain CBS 8904)</name>
    <name type="common">Yeast</name>
    <dbReference type="NCBI Taxonomy" id="1220162"/>
    <lineage>
        <taxon>Eukaryota</taxon>
        <taxon>Fungi</taxon>
        <taxon>Dikarya</taxon>
        <taxon>Basidiomycota</taxon>
        <taxon>Agaricomycotina</taxon>
        <taxon>Tremellomycetes</taxon>
        <taxon>Trichosporonales</taxon>
        <taxon>Trichosporonaceae</taxon>
        <taxon>Trichosporon</taxon>
    </lineage>
</organism>
<dbReference type="eggNOG" id="KOG0672">
    <property type="taxonomic scope" value="Eukaryota"/>
</dbReference>
<evidence type="ECO:0000313" key="7">
    <source>
        <dbReference type="Proteomes" id="UP000006757"/>
    </source>
</evidence>
<dbReference type="EMBL" id="AMBO01000372">
    <property type="protein sequence ID" value="EKC99325.1"/>
    <property type="molecule type" value="Genomic_DNA"/>
</dbReference>
<evidence type="ECO:0000256" key="3">
    <source>
        <dbReference type="SAM" id="MobiDB-lite"/>
    </source>
</evidence>
<keyword evidence="4" id="KW-0812">Transmembrane</keyword>
<dbReference type="GO" id="GO:0015937">
    <property type="term" value="P:coenzyme A biosynthetic process"/>
    <property type="evidence" value="ECO:0007669"/>
    <property type="project" value="UniProtKB-KW"/>
</dbReference>
<dbReference type="STRING" id="1220162.K1VEQ6"/>
<dbReference type="SUPFAM" id="SSF52507">
    <property type="entry name" value="Homo-oligomeric flavin-containing Cys decarboxylases, HFCD"/>
    <property type="match status" value="1"/>
</dbReference>
<evidence type="ECO:0000256" key="2">
    <source>
        <dbReference type="ARBA" id="ARBA00038350"/>
    </source>
</evidence>
<feature type="transmembrane region" description="Helical" evidence="4">
    <location>
        <begin position="521"/>
        <end position="547"/>
    </location>
</feature>
<comment type="caution">
    <text evidence="6">The sequence shown here is derived from an EMBL/GenBank/DDBJ whole genome shotgun (WGS) entry which is preliminary data.</text>
</comment>
<name>K1VEQ6_TRIAC</name>
<dbReference type="InParanoid" id="K1VEQ6"/>
<dbReference type="PANTHER" id="PTHR14359">
    <property type="entry name" value="HOMO-OLIGOMERIC FLAVIN CONTAINING CYS DECARBOXYLASE FAMILY"/>
    <property type="match status" value="1"/>
</dbReference>
<feature type="transmembrane region" description="Helical" evidence="4">
    <location>
        <begin position="553"/>
        <end position="584"/>
    </location>
</feature>
<evidence type="ECO:0000256" key="4">
    <source>
        <dbReference type="SAM" id="Phobius"/>
    </source>
</evidence>
<keyword evidence="7" id="KW-1185">Reference proteome</keyword>
<feature type="domain" description="Flavoprotein" evidence="5">
    <location>
        <begin position="49"/>
        <end position="227"/>
    </location>
</feature>
<keyword evidence="1" id="KW-0173">Coenzyme A biosynthesis</keyword>
<dbReference type="PANTHER" id="PTHR14359:SF6">
    <property type="entry name" value="PHOSPHOPANTOTHENOYLCYSTEINE DECARBOXYLASE"/>
    <property type="match status" value="1"/>
</dbReference>
<dbReference type="GO" id="GO:0071513">
    <property type="term" value="C:phosphopantothenoylcysteine decarboxylase complex"/>
    <property type="evidence" value="ECO:0007669"/>
    <property type="project" value="TreeGrafter"/>
</dbReference>
<evidence type="ECO:0000259" key="5">
    <source>
        <dbReference type="Pfam" id="PF02441"/>
    </source>
</evidence>